<evidence type="ECO:0000313" key="1">
    <source>
        <dbReference type="EMBL" id="EAU61798.1"/>
    </source>
</evidence>
<protein>
    <submittedName>
        <fullName evidence="1">Transcriptional regulator</fullName>
    </submittedName>
</protein>
<organism evidence="1 2">
    <name type="scientific">Stigmatella aurantiaca (strain DW4/3-1)</name>
    <dbReference type="NCBI Taxonomy" id="378806"/>
    <lineage>
        <taxon>Bacteria</taxon>
        <taxon>Pseudomonadati</taxon>
        <taxon>Myxococcota</taxon>
        <taxon>Myxococcia</taxon>
        <taxon>Myxococcales</taxon>
        <taxon>Cystobacterineae</taxon>
        <taxon>Archangiaceae</taxon>
        <taxon>Stigmatella</taxon>
    </lineage>
</organism>
<dbReference type="OrthoDB" id="9794948at2"/>
<dbReference type="PANTHER" id="PTHR35802:SF1">
    <property type="entry name" value="PROTEASE SYNTHASE AND SPORULATION PROTEIN PAI 2"/>
    <property type="match status" value="1"/>
</dbReference>
<sequence>MTRNLSKPGRKTPCYHNAMYTPPHYKEERPEVLQALIHQHSFGLLISSGPHGVEATHVPFLLEVEGPGPGRLLAHLSRANPQWRHLEEAGEVLAIFSGPHAYISASWYTERTDVPTWNYVAVHASGRARVMEGDRLRSLLDRMSRRYEQTSAAPWSLEDVPEASLQAMTKGIVGIEIDITRLQGTQKLSQNRSAEDQQRVIHELKARGSQDDLALAALMEHPSRPR</sequence>
<dbReference type="PATRIC" id="fig|378806.16.peg.536"/>
<evidence type="ECO:0000313" key="2">
    <source>
        <dbReference type="Proteomes" id="UP000032702"/>
    </source>
</evidence>
<dbReference type="EMBL" id="AAMD01000327">
    <property type="protein sequence ID" value="EAU61798.1"/>
    <property type="molecule type" value="Genomic_DNA"/>
</dbReference>
<dbReference type="AlphaFoldDB" id="Q08MU0"/>
<gene>
    <name evidence="1" type="ORF">STIAU_8298</name>
</gene>
<dbReference type="Pfam" id="PF04299">
    <property type="entry name" value="FMN_bind_2"/>
    <property type="match status" value="1"/>
</dbReference>
<dbReference type="SUPFAM" id="SSF50475">
    <property type="entry name" value="FMN-binding split barrel"/>
    <property type="match status" value="1"/>
</dbReference>
<dbReference type="PANTHER" id="PTHR35802">
    <property type="entry name" value="PROTEASE SYNTHASE AND SPORULATION PROTEIN PAI 2"/>
    <property type="match status" value="1"/>
</dbReference>
<dbReference type="InterPro" id="IPR007396">
    <property type="entry name" value="TR_PAI2-type"/>
</dbReference>
<proteinExistence type="predicted"/>
<accession>Q08MU0</accession>
<comment type="caution">
    <text evidence="1">The sequence shown here is derived from an EMBL/GenBank/DDBJ whole genome shotgun (WGS) entry which is preliminary data.</text>
</comment>
<dbReference type="InterPro" id="IPR012349">
    <property type="entry name" value="Split_barrel_FMN-bd"/>
</dbReference>
<dbReference type="Gene3D" id="2.30.110.10">
    <property type="entry name" value="Electron Transport, Fmn-binding Protein, Chain A"/>
    <property type="match status" value="1"/>
</dbReference>
<name>Q08MU0_STIAD</name>
<dbReference type="PIRSF" id="PIRSF010372">
    <property type="entry name" value="PaiB"/>
    <property type="match status" value="1"/>
</dbReference>
<reference evidence="1 2" key="1">
    <citation type="submission" date="2006-04" db="EMBL/GenBank/DDBJ databases">
        <authorList>
            <person name="Nierman W.C."/>
        </authorList>
    </citation>
    <scope>NUCLEOTIDE SEQUENCE [LARGE SCALE GENOMIC DNA]</scope>
    <source>
        <strain evidence="1 2">DW4/3-1</strain>
    </source>
</reference>
<dbReference type="RefSeq" id="WP_002620209.1">
    <property type="nucleotide sequence ID" value="NC_014623.1"/>
</dbReference>
<dbReference type="Proteomes" id="UP000032702">
    <property type="component" value="Unassembled WGS sequence"/>
</dbReference>